<comment type="caution">
    <text evidence="3">The sequence shown here is derived from an EMBL/GenBank/DDBJ whole genome shotgun (WGS) entry which is preliminary data.</text>
</comment>
<feature type="region of interest" description="Disordered" evidence="1">
    <location>
        <begin position="337"/>
        <end position="378"/>
    </location>
</feature>
<keyword evidence="4" id="KW-1185">Reference proteome</keyword>
<dbReference type="AlphaFoldDB" id="A0AAN9UNI9"/>
<name>A0AAN9UNI9_9PEZI</name>
<dbReference type="SUPFAM" id="SSF52113">
    <property type="entry name" value="BRCT domain"/>
    <property type="match status" value="1"/>
</dbReference>
<proteinExistence type="predicted"/>
<dbReference type="Proteomes" id="UP001320420">
    <property type="component" value="Unassembled WGS sequence"/>
</dbReference>
<evidence type="ECO:0000256" key="1">
    <source>
        <dbReference type="SAM" id="MobiDB-lite"/>
    </source>
</evidence>
<dbReference type="InterPro" id="IPR001357">
    <property type="entry name" value="BRCT_dom"/>
</dbReference>
<feature type="compositionally biased region" description="Low complexity" evidence="1">
    <location>
        <begin position="210"/>
        <end position="225"/>
    </location>
</feature>
<gene>
    <name evidence="3" type="ORF">SLS62_006935</name>
</gene>
<accession>A0AAN9UNI9</accession>
<sequence>MFSRIRNMVLPTEDLMPTSTSLHPTNRPGAGMTKGDTVPPPPAPPGSLYVVTSYIWDDQYWLEGLRPPEVYATAAAANAAARRLMVRHAELLDEIGGDVDEAFDFEHNPDQECGDVGLYNGRLAWKKAHEAAVVRVFCVEGSEVIAGAAAAGGETTRGKRARGTAGGGGGGGRVKSEQVSDDDGGDNDDEKEEGEEEDTKPAAKRPRRLASGSKAAATSSASASGKGKGKGKAAAAAVPKTAVQAATYRKQIPEGKPNCLRGLKLLFTGTFETMDRRTSLATAARYGAEVVTKLEETDYVVVGLRAGPKKLREINEKELETISEEEFFHILEHGVSPEKRKRMAARRRAEEEEGGEGEESEDGEEKKAGRTRWKRARR</sequence>
<dbReference type="InterPro" id="IPR036420">
    <property type="entry name" value="BRCT_dom_sf"/>
</dbReference>
<feature type="domain" description="BRCT" evidence="2">
    <location>
        <begin position="257"/>
        <end position="334"/>
    </location>
</feature>
<feature type="region of interest" description="Disordered" evidence="1">
    <location>
        <begin position="151"/>
        <end position="237"/>
    </location>
</feature>
<evidence type="ECO:0000313" key="3">
    <source>
        <dbReference type="EMBL" id="KAK7751106.1"/>
    </source>
</evidence>
<reference evidence="3 4" key="1">
    <citation type="submission" date="2024-02" db="EMBL/GenBank/DDBJ databases">
        <title>De novo assembly and annotation of 12 fungi associated with fruit tree decline syndrome in Ontario, Canada.</title>
        <authorList>
            <person name="Sulman M."/>
            <person name="Ellouze W."/>
            <person name="Ilyukhin E."/>
        </authorList>
    </citation>
    <scope>NUCLEOTIDE SEQUENCE [LARGE SCALE GENOMIC DNA]</scope>
    <source>
        <strain evidence="3 4">M11/M66-122</strain>
    </source>
</reference>
<dbReference type="EMBL" id="JAKJXP020000054">
    <property type="protein sequence ID" value="KAK7751106.1"/>
    <property type="molecule type" value="Genomic_DNA"/>
</dbReference>
<dbReference type="Gene3D" id="3.40.50.10190">
    <property type="entry name" value="BRCT domain"/>
    <property type="match status" value="1"/>
</dbReference>
<evidence type="ECO:0000313" key="4">
    <source>
        <dbReference type="Proteomes" id="UP001320420"/>
    </source>
</evidence>
<protein>
    <recommendedName>
        <fullName evidence="2">BRCT domain-containing protein</fullName>
    </recommendedName>
</protein>
<evidence type="ECO:0000259" key="2">
    <source>
        <dbReference type="SMART" id="SM00292"/>
    </source>
</evidence>
<feature type="region of interest" description="Disordered" evidence="1">
    <location>
        <begin position="13"/>
        <end position="42"/>
    </location>
</feature>
<organism evidence="3 4">
    <name type="scientific">Diatrype stigma</name>
    <dbReference type="NCBI Taxonomy" id="117547"/>
    <lineage>
        <taxon>Eukaryota</taxon>
        <taxon>Fungi</taxon>
        <taxon>Dikarya</taxon>
        <taxon>Ascomycota</taxon>
        <taxon>Pezizomycotina</taxon>
        <taxon>Sordariomycetes</taxon>
        <taxon>Xylariomycetidae</taxon>
        <taxon>Xylariales</taxon>
        <taxon>Diatrypaceae</taxon>
        <taxon>Diatrype</taxon>
    </lineage>
</organism>
<feature type="compositionally biased region" description="Basic residues" evidence="1">
    <location>
        <begin position="369"/>
        <end position="378"/>
    </location>
</feature>
<feature type="compositionally biased region" description="Acidic residues" evidence="1">
    <location>
        <begin position="351"/>
        <end position="363"/>
    </location>
</feature>
<feature type="compositionally biased region" description="Gly residues" evidence="1">
    <location>
        <begin position="164"/>
        <end position="173"/>
    </location>
</feature>
<dbReference type="SMART" id="SM00292">
    <property type="entry name" value="BRCT"/>
    <property type="match status" value="1"/>
</dbReference>
<feature type="compositionally biased region" description="Acidic residues" evidence="1">
    <location>
        <begin position="179"/>
        <end position="198"/>
    </location>
</feature>